<reference evidence="5" key="1">
    <citation type="submission" date="2025-08" db="UniProtKB">
        <authorList>
            <consortium name="Ensembl"/>
        </authorList>
    </citation>
    <scope>IDENTIFICATION</scope>
</reference>
<keyword evidence="2 4" id="KW-0853">WD repeat</keyword>
<feature type="repeat" description="WD" evidence="4">
    <location>
        <begin position="168"/>
        <end position="203"/>
    </location>
</feature>
<reference evidence="5" key="2">
    <citation type="submission" date="2025-09" db="UniProtKB">
        <authorList>
            <consortium name="Ensembl"/>
        </authorList>
    </citation>
    <scope>IDENTIFICATION</scope>
</reference>
<evidence type="ECO:0000256" key="1">
    <source>
        <dbReference type="ARBA" id="ARBA00021125"/>
    </source>
</evidence>
<feature type="repeat" description="WD" evidence="4">
    <location>
        <begin position="320"/>
        <end position="352"/>
    </location>
</feature>
<dbReference type="InterPro" id="IPR036322">
    <property type="entry name" value="WD40_repeat_dom_sf"/>
</dbReference>
<accession>A0A671LBS2</accession>
<dbReference type="GeneID" id="107683929"/>
<organism evidence="5 6">
    <name type="scientific">Sinocyclocheilus anshuiensis</name>
    <dbReference type="NCBI Taxonomy" id="1608454"/>
    <lineage>
        <taxon>Eukaryota</taxon>
        <taxon>Metazoa</taxon>
        <taxon>Chordata</taxon>
        <taxon>Craniata</taxon>
        <taxon>Vertebrata</taxon>
        <taxon>Euteleostomi</taxon>
        <taxon>Actinopterygii</taxon>
        <taxon>Neopterygii</taxon>
        <taxon>Teleostei</taxon>
        <taxon>Ostariophysi</taxon>
        <taxon>Cypriniformes</taxon>
        <taxon>Cyprinidae</taxon>
        <taxon>Cyprininae</taxon>
        <taxon>Sinocyclocheilus</taxon>
    </lineage>
</organism>
<sequence>MGTLEDTFRTLSIARRLQPSEAMYILDLSLASCASGVLDVLAVCCSNHSVHLYSRETLRLVGELQGHTAPVCGVRFSHLSPHLLFTGSADGTLRCWDVRRPGSDASQVFRSDSTHSYCSFDVSCSDRVLCAGTEQVEEDSFLVFWDARMLQDRGETGSEMGSLLGVYSESHSDDITTVKFHPRQADRLASGATDGLVNVFDLSLGGEDDALVTTCNCNSSASSLCWTGKDLDQLLCLTHDEGLHLWDVARPDSDDTLTLLSLADARPLVKLPDGASLEYFVGGTWLSDEERILLVGGSNHGELHLLDCSGRGLRLIKSLKGGHSATVRCFQWDAIGRSLLTGGEDGQLLQWKAGAEEISVGKKDSLKSISSIQLKTKAHRKQATQKGRSKLA</sequence>
<dbReference type="KEGG" id="sanh:107683929"/>
<dbReference type="PROSITE" id="PS50294">
    <property type="entry name" value="WD_REPEATS_REGION"/>
    <property type="match status" value="1"/>
</dbReference>
<dbReference type="PROSITE" id="PS50082">
    <property type="entry name" value="WD_REPEATS_2"/>
    <property type="match status" value="3"/>
</dbReference>
<dbReference type="Pfam" id="PF00400">
    <property type="entry name" value="WD40"/>
    <property type="match status" value="3"/>
</dbReference>
<evidence type="ECO:0000256" key="4">
    <source>
        <dbReference type="PROSITE-ProRule" id="PRU00221"/>
    </source>
</evidence>
<dbReference type="SUPFAM" id="SSF50978">
    <property type="entry name" value="WD40 repeat-like"/>
    <property type="match status" value="1"/>
</dbReference>
<proteinExistence type="predicted"/>
<name>A0A671LBS2_9TELE</name>
<gene>
    <name evidence="5" type="primary">LOC107683929</name>
</gene>
<keyword evidence="3" id="KW-0677">Repeat</keyword>
<dbReference type="InterPro" id="IPR015943">
    <property type="entry name" value="WD40/YVTN_repeat-like_dom_sf"/>
</dbReference>
<dbReference type="InterPro" id="IPR039328">
    <property type="entry name" value="WDR89"/>
</dbReference>
<evidence type="ECO:0000256" key="2">
    <source>
        <dbReference type="ARBA" id="ARBA00022574"/>
    </source>
</evidence>
<evidence type="ECO:0000256" key="3">
    <source>
        <dbReference type="ARBA" id="ARBA00022737"/>
    </source>
</evidence>
<evidence type="ECO:0000313" key="5">
    <source>
        <dbReference type="Ensembl" id="ENSSANP00000017576.1"/>
    </source>
</evidence>
<feature type="repeat" description="WD" evidence="4">
    <location>
        <begin position="64"/>
        <end position="99"/>
    </location>
</feature>
<dbReference type="Proteomes" id="UP000472260">
    <property type="component" value="Unassembled WGS sequence"/>
</dbReference>
<dbReference type="PANTHER" id="PTHR22889">
    <property type="entry name" value="WD REPEAT-CONTAINING PROTEIN 89"/>
    <property type="match status" value="1"/>
</dbReference>
<dbReference type="PANTHER" id="PTHR22889:SF0">
    <property type="entry name" value="WD REPEAT-CONTAINING PROTEIN 89"/>
    <property type="match status" value="1"/>
</dbReference>
<dbReference type="InterPro" id="IPR001680">
    <property type="entry name" value="WD40_rpt"/>
</dbReference>
<evidence type="ECO:0000313" key="6">
    <source>
        <dbReference type="Proteomes" id="UP000472260"/>
    </source>
</evidence>
<keyword evidence="6" id="KW-1185">Reference proteome</keyword>
<dbReference type="AlphaFoldDB" id="A0A671LBS2"/>
<dbReference type="Ensembl" id="ENSSANT00000018777.1">
    <property type="protein sequence ID" value="ENSSANP00000017576.1"/>
    <property type="gene ID" value="ENSSANG00000009244.1"/>
</dbReference>
<dbReference type="Gene3D" id="2.130.10.10">
    <property type="entry name" value="YVTN repeat-like/Quinoprotein amine dehydrogenase"/>
    <property type="match status" value="3"/>
</dbReference>
<protein>
    <recommendedName>
        <fullName evidence="1">WD repeat-containing protein 89</fullName>
    </recommendedName>
</protein>
<dbReference type="OrthoDB" id="25131at2759"/>
<dbReference type="RefSeq" id="XP_016335492.1">
    <property type="nucleotide sequence ID" value="XM_016480006.1"/>
</dbReference>
<dbReference type="SMART" id="SM00320">
    <property type="entry name" value="WD40"/>
    <property type="match status" value="5"/>
</dbReference>